<dbReference type="VEuPathDB" id="TriTrypDB:LtaPh_3128100"/>
<gene>
    <name evidence="2" type="ORF">LtaPh_3128100</name>
</gene>
<evidence type="ECO:0000256" key="1">
    <source>
        <dbReference type="SAM" id="MobiDB-lite"/>
    </source>
</evidence>
<dbReference type="AlphaFoldDB" id="A0A640KNR3"/>
<proteinExistence type="predicted"/>
<feature type="region of interest" description="Disordered" evidence="1">
    <location>
        <begin position="142"/>
        <end position="169"/>
    </location>
</feature>
<organism evidence="2 3">
    <name type="scientific">Leishmania tarentolae</name>
    <name type="common">Sauroleishmania tarentolae</name>
    <dbReference type="NCBI Taxonomy" id="5689"/>
    <lineage>
        <taxon>Eukaryota</taxon>
        <taxon>Discoba</taxon>
        <taxon>Euglenozoa</taxon>
        <taxon>Kinetoplastea</taxon>
        <taxon>Metakinetoplastina</taxon>
        <taxon>Trypanosomatida</taxon>
        <taxon>Trypanosomatidae</taxon>
        <taxon>Leishmaniinae</taxon>
        <taxon>Leishmania</taxon>
        <taxon>lizard Leishmania</taxon>
    </lineage>
</organism>
<sequence length="620" mass="67149">MRMPVACRTTAGDQKGGKARERESRTYVALVASIIIATALPPPHPLSTRAPTDFCFSFPLLIPTHTHTHTVATPALLPFPSMHSSTMAMVNKGSDGGERPTIAALDHGDGLNLKRESSLLPGEVRTPTMIVTLSEAWGDSSADWAAPGSSSVWEEEGSNRPSAQTPLTRYGHSDVWASATGSPLMGDEISHQQNFRQTEAKDTTVSPDTAEFAAAALQALSPQGVLHTGAGEAHVPVPQRLPSQPRYSTTVNYDYESRFGTVHEAPLTNDLTKFFPRSRQQPSPQRPNYFTVQEGSVTPTMALAEPTVIPLGCTHTISPGGDAAFSGGSNAMPYVPRLEDEEVARRIIVSAGLPLATQSLLEYIHGGQPHAPAHATALGTTQNALRNYPNLSEPPAEEEVLGGRGGASGSYGSRPQRGGYGNPSGGRSKPTITPLKQGNGFSVRGNDTIGNSPQEHGLAPSSNYGSGFMVSAGTGTTAPSRSLARAPYSAHGSGVTGRHKSDSKYLSDLLHFHANFFPPPPPPRVPKEERRNRAELWYHYASKWDITHRLPPPPRTPLPEMELEYRMRLQEMTRVPYHGDGWLQMSERWFDVMQDLFDFPEDNVGDEVDFNVVLQHAVLR</sequence>
<feature type="region of interest" description="Disordered" evidence="1">
    <location>
        <begin position="385"/>
        <end position="463"/>
    </location>
</feature>
<accession>A0A640KNR3</accession>
<reference evidence="2" key="1">
    <citation type="submission" date="2019-11" db="EMBL/GenBank/DDBJ databases">
        <title>Leishmania tarentolae CDS.</title>
        <authorList>
            <person name="Goto Y."/>
            <person name="Yamagishi J."/>
        </authorList>
    </citation>
    <scope>NUCLEOTIDE SEQUENCE [LARGE SCALE GENOMIC DNA]</scope>
    <source>
        <strain evidence="2">Parrot Tar II</strain>
    </source>
</reference>
<evidence type="ECO:0000313" key="3">
    <source>
        <dbReference type="Proteomes" id="UP000419144"/>
    </source>
</evidence>
<keyword evidence="3" id="KW-1185">Reference proteome</keyword>
<dbReference type="EMBL" id="BLBS01000047">
    <property type="protein sequence ID" value="GET91243.1"/>
    <property type="molecule type" value="Genomic_DNA"/>
</dbReference>
<feature type="region of interest" description="Disordered" evidence="1">
    <location>
        <begin position="1"/>
        <end position="22"/>
    </location>
</feature>
<feature type="compositionally biased region" description="Polar residues" evidence="1">
    <location>
        <begin position="430"/>
        <end position="440"/>
    </location>
</feature>
<protein>
    <submittedName>
        <fullName evidence="2">Uncharacterized protein</fullName>
    </submittedName>
</protein>
<comment type="caution">
    <text evidence="2">The sequence shown here is derived from an EMBL/GenBank/DDBJ whole genome shotgun (WGS) entry which is preliminary data.</text>
</comment>
<feature type="compositionally biased region" description="Polar residues" evidence="1">
    <location>
        <begin position="448"/>
        <end position="463"/>
    </location>
</feature>
<name>A0A640KNR3_LEITA</name>
<dbReference type="Proteomes" id="UP000419144">
    <property type="component" value="Unassembled WGS sequence"/>
</dbReference>
<dbReference type="OrthoDB" id="273040at2759"/>
<evidence type="ECO:0000313" key="2">
    <source>
        <dbReference type="EMBL" id="GET91243.1"/>
    </source>
</evidence>